<evidence type="ECO:0000256" key="3">
    <source>
        <dbReference type="ARBA" id="ARBA00023163"/>
    </source>
</evidence>
<dbReference type="Pfam" id="PF02365">
    <property type="entry name" value="NAM"/>
    <property type="match status" value="1"/>
</dbReference>
<evidence type="ECO:0000259" key="5">
    <source>
        <dbReference type="PROSITE" id="PS51005"/>
    </source>
</evidence>
<dbReference type="Gene3D" id="2.170.150.80">
    <property type="entry name" value="NAC domain"/>
    <property type="match status" value="1"/>
</dbReference>
<name>A0AAD7QGN7_QUISA</name>
<dbReference type="PANTHER" id="PTHR31744:SF210">
    <property type="entry name" value="NAC DOMAIN-CONTAINING PROTEIN 86-LIKE"/>
    <property type="match status" value="1"/>
</dbReference>
<dbReference type="InterPro" id="IPR003441">
    <property type="entry name" value="NAC-dom"/>
</dbReference>
<dbReference type="InterPro" id="IPR036093">
    <property type="entry name" value="NAC_dom_sf"/>
</dbReference>
<dbReference type="SUPFAM" id="SSF101941">
    <property type="entry name" value="NAC domain"/>
    <property type="match status" value="1"/>
</dbReference>
<gene>
    <name evidence="6" type="ORF">O6P43_000499</name>
</gene>
<comment type="caution">
    <text evidence="6">The sequence shown here is derived from an EMBL/GenBank/DDBJ whole genome shotgun (WGS) entry which is preliminary data.</text>
</comment>
<proteinExistence type="predicted"/>
<keyword evidence="1" id="KW-0805">Transcription regulation</keyword>
<feature type="domain" description="NAC" evidence="5">
    <location>
        <begin position="17"/>
        <end position="90"/>
    </location>
</feature>
<keyword evidence="2" id="KW-0238">DNA-binding</keyword>
<dbReference type="GO" id="GO:0006355">
    <property type="term" value="P:regulation of DNA-templated transcription"/>
    <property type="evidence" value="ECO:0007669"/>
    <property type="project" value="InterPro"/>
</dbReference>
<evidence type="ECO:0000313" key="6">
    <source>
        <dbReference type="EMBL" id="KAJ7981207.1"/>
    </source>
</evidence>
<sequence length="90" mass="10435">MEGLSSEAQISIAASSMFPGFRFCPTDEELISYYLKKKMDGYEESVQVISEIDICRYEPWDLPAKSVIQSDNEWFFFSPRGRKYPNGFTK</sequence>
<evidence type="ECO:0000313" key="7">
    <source>
        <dbReference type="Proteomes" id="UP001163823"/>
    </source>
</evidence>
<dbReference type="Proteomes" id="UP001163823">
    <property type="component" value="Chromosome 1"/>
</dbReference>
<keyword evidence="3" id="KW-0804">Transcription</keyword>
<dbReference type="KEGG" id="qsa:O6P43_000499"/>
<dbReference type="PANTHER" id="PTHR31744">
    <property type="entry name" value="PROTEIN CUP-SHAPED COTYLEDON 2-RELATED"/>
    <property type="match status" value="1"/>
</dbReference>
<keyword evidence="4" id="KW-0539">Nucleus</keyword>
<dbReference type="GO" id="GO:0003677">
    <property type="term" value="F:DNA binding"/>
    <property type="evidence" value="ECO:0007669"/>
    <property type="project" value="UniProtKB-KW"/>
</dbReference>
<evidence type="ECO:0000256" key="4">
    <source>
        <dbReference type="ARBA" id="ARBA00023242"/>
    </source>
</evidence>
<reference evidence="6 7" key="1">
    <citation type="journal article" date="2023" name="Science">
        <title>Elucidation of the pathway for biosynthesis of saponin adjuvants from the soapbark tree.</title>
        <authorList>
            <person name="Reed J."/>
            <person name="Orme A."/>
            <person name="El-Demerdash A."/>
            <person name="Owen C."/>
            <person name="Martin L.B.B."/>
            <person name="Misra R.C."/>
            <person name="Kikuchi S."/>
            <person name="Rejzek M."/>
            <person name="Martin A.C."/>
            <person name="Harkess A."/>
            <person name="Leebens-Mack J."/>
            <person name="Louveau T."/>
            <person name="Stephenson M.J."/>
            <person name="Osbourn A."/>
        </authorList>
    </citation>
    <scope>NUCLEOTIDE SEQUENCE [LARGE SCALE GENOMIC DNA]</scope>
    <source>
        <strain evidence="6">S10</strain>
    </source>
</reference>
<protein>
    <submittedName>
        <fullName evidence="6">NAC domain-containing protein</fullName>
    </submittedName>
</protein>
<accession>A0AAD7QGN7</accession>
<dbReference type="AlphaFoldDB" id="A0AAD7QGN7"/>
<dbReference type="EMBL" id="JARAOO010000001">
    <property type="protein sequence ID" value="KAJ7981207.1"/>
    <property type="molecule type" value="Genomic_DNA"/>
</dbReference>
<evidence type="ECO:0000256" key="1">
    <source>
        <dbReference type="ARBA" id="ARBA00023015"/>
    </source>
</evidence>
<organism evidence="6 7">
    <name type="scientific">Quillaja saponaria</name>
    <name type="common">Soap bark tree</name>
    <dbReference type="NCBI Taxonomy" id="32244"/>
    <lineage>
        <taxon>Eukaryota</taxon>
        <taxon>Viridiplantae</taxon>
        <taxon>Streptophyta</taxon>
        <taxon>Embryophyta</taxon>
        <taxon>Tracheophyta</taxon>
        <taxon>Spermatophyta</taxon>
        <taxon>Magnoliopsida</taxon>
        <taxon>eudicotyledons</taxon>
        <taxon>Gunneridae</taxon>
        <taxon>Pentapetalae</taxon>
        <taxon>rosids</taxon>
        <taxon>fabids</taxon>
        <taxon>Fabales</taxon>
        <taxon>Quillajaceae</taxon>
        <taxon>Quillaja</taxon>
    </lineage>
</organism>
<keyword evidence="7" id="KW-1185">Reference proteome</keyword>
<evidence type="ECO:0000256" key="2">
    <source>
        <dbReference type="ARBA" id="ARBA00023125"/>
    </source>
</evidence>
<dbReference type="PROSITE" id="PS51005">
    <property type="entry name" value="NAC"/>
    <property type="match status" value="1"/>
</dbReference>